<reference evidence="1" key="2">
    <citation type="submission" date="2021-09" db="EMBL/GenBank/DDBJ databases">
        <authorList>
            <person name="Gilroy R."/>
        </authorList>
    </citation>
    <scope>NUCLEOTIDE SEQUENCE</scope>
    <source>
        <strain evidence="1">CHK124-7917</strain>
    </source>
</reference>
<dbReference type="AlphaFoldDB" id="A0A921GED6"/>
<accession>A0A921GED6</accession>
<evidence type="ECO:0000313" key="1">
    <source>
        <dbReference type="EMBL" id="HJF44299.1"/>
    </source>
</evidence>
<dbReference type="RefSeq" id="WP_273447407.1">
    <property type="nucleotide sequence ID" value="NZ_CALUGK010000011.1"/>
</dbReference>
<proteinExistence type="predicted"/>
<keyword evidence="1" id="KW-0547">Nucleotide-binding</keyword>
<comment type="caution">
    <text evidence="1">The sequence shown here is derived from an EMBL/GenBank/DDBJ whole genome shotgun (WGS) entry which is preliminary data.</text>
</comment>
<organism evidence="1 2">
    <name type="scientific">Thermophilibacter provencensis</name>
    <dbReference type="NCBI Taxonomy" id="1852386"/>
    <lineage>
        <taxon>Bacteria</taxon>
        <taxon>Bacillati</taxon>
        <taxon>Actinomycetota</taxon>
        <taxon>Coriobacteriia</taxon>
        <taxon>Coriobacteriales</taxon>
        <taxon>Atopobiaceae</taxon>
        <taxon>Thermophilibacter</taxon>
    </lineage>
</organism>
<keyword evidence="1" id="KW-0067">ATP-binding</keyword>
<dbReference type="Proteomes" id="UP000697330">
    <property type="component" value="Unassembled WGS sequence"/>
</dbReference>
<evidence type="ECO:0000313" key="2">
    <source>
        <dbReference type="Proteomes" id="UP000697330"/>
    </source>
</evidence>
<gene>
    <name evidence="1" type="ORF">K8U72_00725</name>
</gene>
<dbReference type="GO" id="GO:0005524">
    <property type="term" value="F:ATP binding"/>
    <property type="evidence" value="ECO:0007669"/>
    <property type="project" value="UniProtKB-KW"/>
</dbReference>
<name>A0A921GED6_9ACTN</name>
<dbReference type="EMBL" id="DYWQ01000011">
    <property type="protein sequence ID" value="HJF44299.1"/>
    <property type="molecule type" value="Genomic_DNA"/>
</dbReference>
<sequence length="122" mass="13100">MTEKNVRLCVPAEAGFARSVRMTASTLAVCCDMSVDDVEDVRMAAEEGFVYACATFPDAVDVSFSLAPDAMTMDFSLGEEEPDDESIDLVEVLLSAVCDVFSVSEDGRVLHLVKRAGDAHGE</sequence>
<reference evidence="1" key="1">
    <citation type="journal article" date="2021" name="PeerJ">
        <title>Extensive microbial diversity within the chicken gut microbiome revealed by metagenomics and culture.</title>
        <authorList>
            <person name="Gilroy R."/>
            <person name="Ravi A."/>
            <person name="Getino M."/>
            <person name="Pursley I."/>
            <person name="Horton D.L."/>
            <person name="Alikhan N.F."/>
            <person name="Baker D."/>
            <person name="Gharbi K."/>
            <person name="Hall N."/>
            <person name="Watson M."/>
            <person name="Adriaenssens E.M."/>
            <person name="Foster-Nyarko E."/>
            <person name="Jarju S."/>
            <person name="Secka A."/>
            <person name="Antonio M."/>
            <person name="Oren A."/>
            <person name="Chaudhuri R.R."/>
            <person name="La Ragione R."/>
            <person name="Hildebrand F."/>
            <person name="Pallen M.J."/>
        </authorList>
    </citation>
    <scope>NUCLEOTIDE SEQUENCE</scope>
    <source>
        <strain evidence="1">CHK124-7917</strain>
    </source>
</reference>
<protein>
    <submittedName>
        <fullName evidence="1">ATP-binding protein</fullName>
    </submittedName>
</protein>